<reference evidence="1" key="1">
    <citation type="submission" date="2020-11" db="EMBL/GenBank/DDBJ databases">
        <authorList>
            <consortium name="DOE Joint Genome Institute"/>
            <person name="Ahrendt S."/>
            <person name="Riley R."/>
            <person name="Andreopoulos W."/>
            <person name="Labutti K."/>
            <person name="Pangilinan J."/>
            <person name="Ruiz-Duenas F.J."/>
            <person name="Barrasa J.M."/>
            <person name="Sanchez-Garcia M."/>
            <person name="Camarero S."/>
            <person name="Miyauchi S."/>
            <person name="Serrano A."/>
            <person name="Linde D."/>
            <person name="Babiker R."/>
            <person name="Drula E."/>
            <person name="Ayuso-Fernandez I."/>
            <person name="Pacheco R."/>
            <person name="Padilla G."/>
            <person name="Ferreira P."/>
            <person name="Barriuso J."/>
            <person name="Kellner H."/>
            <person name="Castanera R."/>
            <person name="Alfaro M."/>
            <person name="Ramirez L."/>
            <person name="Pisabarro A.G."/>
            <person name="Kuo A."/>
            <person name="Tritt A."/>
            <person name="Lipzen A."/>
            <person name="He G."/>
            <person name="Yan M."/>
            <person name="Ng V."/>
            <person name="Cullen D."/>
            <person name="Martin F."/>
            <person name="Rosso M.-N."/>
            <person name="Henrissat B."/>
            <person name="Hibbett D."/>
            <person name="Martinez A.T."/>
            <person name="Grigoriev I.V."/>
        </authorList>
    </citation>
    <scope>NUCLEOTIDE SEQUENCE</scope>
    <source>
        <strain evidence="1">AH 40177</strain>
    </source>
</reference>
<dbReference type="OrthoDB" id="2915574at2759"/>
<accession>A0A9P5PI46</accession>
<gene>
    <name evidence="1" type="ORF">BDP27DRAFT_253507</name>
</gene>
<dbReference type="AlphaFoldDB" id="A0A9P5PI46"/>
<dbReference type="Proteomes" id="UP000772434">
    <property type="component" value="Unassembled WGS sequence"/>
</dbReference>
<sequence length="357" mass="40610">MLFDRITVITAPTNTSIFNTIFSSQNPLEFYSFILANPSRAQLFKHLKCPPQAANQLGNIRAVLPLCTQLRSLTVQVASAQSIFAQVSLRSFPVLRKLVLTNVLTFPSLIQFFESILDGIELEDLSLLLDDTYAEQPADILEEPRAPPLLSLRAFSLFNDNQTSTSPMLLDYLYPILLRLRRLVIRTNVFLSPDIAQLIEANTRTLKSLDLSYIFDLSDLFPRLVSNRISRDLVVHLPILSDELANYLVALARVFLELDPASMSLRCISFLITSSYTLVDLGHHCDLWARLADALCRFPHLEVISLLLEVDMDSGPLSSWLIRKKDLEVHPAFENLRTDRRLQVMQEQIIDGRISRW</sequence>
<evidence type="ECO:0000313" key="2">
    <source>
        <dbReference type="Proteomes" id="UP000772434"/>
    </source>
</evidence>
<evidence type="ECO:0000313" key="1">
    <source>
        <dbReference type="EMBL" id="KAF9063042.1"/>
    </source>
</evidence>
<protein>
    <submittedName>
        <fullName evidence="1">Uncharacterized protein</fullName>
    </submittedName>
</protein>
<organism evidence="1 2">
    <name type="scientific">Rhodocollybia butyracea</name>
    <dbReference type="NCBI Taxonomy" id="206335"/>
    <lineage>
        <taxon>Eukaryota</taxon>
        <taxon>Fungi</taxon>
        <taxon>Dikarya</taxon>
        <taxon>Basidiomycota</taxon>
        <taxon>Agaricomycotina</taxon>
        <taxon>Agaricomycetes</taxon>
        <taxon>Agaricomycetidae</taxon>
        <taxon>Agaricales</taxon>
        <taxon>Marasmiineae</taxon>
        <taxon>Omphalotaceae</taxon>
        <taxon>Rhodocollybia</taxon>
    </lineage>
</organism>
<name>A0A9P5PI46_9AGAR</name>
<dbReference type="EMBL" id="JADNRY010000155">
    <property type="protein sequence ID" value="KAF9063042.1"/>
    <property type="molecule type" value="Genomic_DNA"/>
</dbReference>
<keyword evidence="2" id="KW-1185">Reference proteome</keyword>
<proteinExistence type="predicted"/>
<comment type="caution">
    <text evidence="1">The sequence shown here is derived from an EMBL/GenBank/DDBJ whole genome shotgun (WGS) entry which is preliminary data.</text>
</comment>